<organism evidence="1 2">
    <name type="scientific">Mycolicibacterium senegalense</name>
    <dbReference type="NCBI Taxonomy" id="1796"/>
    <lineage>
        <taxon>Bacteria</taxon>
        <taxon>Bacillati</taxon>
        <taxon>Actinomycetota</taxon>
        <taxon>Actinomycetes</taxon>
        <taxon>Mycobacteriales</taxon>
        <taxon>Mycobacteriaceae</taxon>
        <taxon>Mycolicibacterium</taxon>
    </lineage>
</organism>
<evidence type="ECO:0000313" key="1">
    <source>
        <dbReference type="EMBL" id="STZ53015.1"/>
    </source>
</evidence>
<proteinExistence type="predicted"/>
<dbReference type="AlphaFoldDB" id="A0A378SZB5"/>
<evidence type="ECO:0000313" key="2">
    <source>
        <dbReference type="Proteomes" id="UP000254945"/>
    </source>
</evidence>
<sequence>MSGPHGLKKGAGVEHEGQEDLERIRFWVERLSEFNTGLGELDGETPIDFCESAGEAWQGIGLTSPPPPTSPAILIVVEALRAVAQVMTAAMMDYVSTPDARDRMTRNVALESLKEALDGVRRDGERWLTEGAPSADEIKERLAAVKASLQAALDAGAKQLAKDDADDAAATADQYGAILGYHDPSLDVSIIFTKVCSFSEAENKRYLDAYKGLAKRLESELYLHISDEHDALCDVLIGILSDLQNRRLSLGNWDALDECKRKVRSALISFTSALQIHQDQTIRLARKTFGRKTPEATAVEGLFNDLKATSFDYRWLEELRDVLQHGDINAFKYQFTASLDGEPEVRIDIDREYMLEFTREARNKPWLKRAELEGMTSDPSVLNMIKAIQPLMVELQEKLDTIMFPNVAEDAAVVKELIGRFNGRRGLYALQTGPGFTRRLWVPPYMPLAPRVLSFADGYEATASS</sequence>
<dbReference type="Proteomes" id="UP000254945">
    <property type="component" value="Unassembled WGS sequence"/>
</dbReference>
<gene>
    <name evidence="1" type="ORF">NCTC4524_00628</name>
</gene>
<name>A0A378SZB5_9MYCO</name>
<dbReference type="EMBL" id="UGQQ01000001">
    <property type="protein sequence ID" value="STZ53015.1"/>
    <property type="molecule type" value="Genomic_DNA"/>
</dbReference>
<reference evidence="1 2" key="1">
    <citation type="submission" date="2018-06" db="EMBL/GenBank/DDBJ databases">
        <authorList>
            <consortium name="Pathogen Informatics"/>
            <person name="Doyle S."/>
        </authorList>
    </citation>
    <scope>NUCLEOTIDE SEQUENCE [LARGE SCALE GENOMIC DNA]</scope>
    <source>
        <strain evidence="1 2">NCTC4524</strain>
    </source>
</reference>
<protein>
    <submittedName>
        <fullName evidence="1">Uncharacterized protein</fullName>
    </submittedName>
</protein>
<accession>A0A378SZB5</accession>